<dbReference type="Pfam" id="PF09994">
    <property type="entry name" value="T6SS_Tle1-like_cat"/>
    <property type="match status" value="1"/>
</dbReference>
<evidence type="ECO:0000313" key="3">
    <source>
        <dbReference type="Proteomes" id="UP000095038"/>
    </source>
</evidence>
<keyword evidence="3" id="KW-1185">Reference proteome</keyword>
<dbReference type="InParanoid" id="A0A1D2VFR0"/>
<dbReference type="Proteomes" id="UP000095038">
    <property type="component" value="Unassembled WGS sequence"/>
</dbReference>
<dbReference type="PANTHER" id="PTHR33840:SF2">
    <property type="entry name" value="TLE1 PHOSPHOLIPASE DOMAIN-CONTAINING PROTEIN"/>
    <property type="match status" value="1"/>
</dbReference>
<dbReference type="EMBL" id="KV454482">
    <property type="protein sequence ID" value="ODV60466.1"/>
    <property type="molecule type" value="Genomic_DNA"/>
</dbReference>
<dbReference type="FunCoup" id="A0A1D2VFR0">
    <property type="interactions" value="21"/>
</dbReference>
<feature type="domain" description="T6SS Phospholipase effector Tle1-like catalytic" evidence="1">
    <location>
        <begin position="1"/>
        <end position="269"/>
    </location>
</feature>
<proteinExistence type="predicted"/>
<protein>
    <recommendedName>
        <fullName evidence="1">T6SS Phospholipase effector Tle1-like catalytic domain-containing protein</fullName>
    </recommendedName>
</protein>
<dbReference type="RefSeq" id="XP_020046773.1">
    <property type="nucleotide sequence ID" value="XM_020193474.1"/>
</dbReference>
<dbReference type="AlphaFoldDB" id="A0A1D2VFR0"/>
<dbReference type="STRING" id="1344418.A0A1D2VFR0"/>
<accession>A0A1D2VFR0</accession>
<name>A0A1D2VFR0_9ASCO</name>
<gene>
    <name evidence="2" type="ORF">ASCRUDRAFT_76444</name>
</gene>
<dbReference type="PANTHER" id="PTHR33840">
    <property type="match status" value="1"/>
</dbReference>
<sequence length="511" mass="59757">MIAFSLDTQIKEAYKYLMAHYSNNDRIYLFGFSRGAYTARVLAAMIERVGLLTSGNDHLVDTAYKCYISWEYGGQKSNDDPTSTLINEFKNTFSKKIIYINIYFMGLWDSVNSVGIFRDRLFPYTTRSNIVKHVRHAISIDEHRARFKQMPFASPGDNGNNADNDDNTDLPDYITLDNFNNNSVSKLNHDQRLQKRINKSTLTKKLEKIYAYLLDKKTNDKYKRLRFSTSSDLVEKWFPGTHSDVGGGWYPDENGQYLSNISLRWMLSEAIIFGVMFKKNSIHEFARQFPSLGSLISCEHDLLGYIKYKPLKFLRLNNLSLKNMKKKTLAQAYNINHDYNYDIMKDLIQGDDLSMLPDVYGSIFKTLLVDGTNITFQGKKSQTINSFYNILTKKHECLRGVSKFNVLFWNFFEIIPVGIKFQNEQSIWTNYYSPNLRRGRNIPPDAVFHWSFYWRLKLVEDYDPKNVPKEIKDRIKDDLDCQVAEVEQFKKDNWKNLPDDLEYLLAQYPTL</sequence>
<dbReference type="GeneID" id="30967110"/>
<reference evidence="3" key="1">
    <citation type="submission" date="2016-05" db="EMBL/GenBank/DDBJ databases">
        <title>Comparative genomics of biotechnologically important yeasts.</title>
        <authorList>
            <consortium name="DOE Joint Genome Institute"/>
            <person name="Riley R."/>
            <person name="Haridas S."/>
            <person name="Wolfe K.H."/>
            <person name="Lopes M.R."/>
            <person name="Hittinger C.T."/>
            <person name="Goker M."/>
            <person name="Salamov A."/>
            <person name="Wisecaver J."/>
            <person name="Long T.M."/>
            <person name="Aerts A.L."/>
            <person name="Barry K."/>
            <person name="Choi C."/>
            <person name="Clum A."/>
            <person name="Coughlan A.Y."/>
            <person name="Deshpande S."/>
            <person name="Douglass A.P."/>
            <person name="Hanson S.J."/>
            <person name="Klenk H.-P."/>
            <person name="Labutti K."/>
            <person name="Lapidus A."/>
            <person name="Lindquist E."/>
            <person name="Lipzen A."/>
            <person name="Meier-Kolthoff J.P."/>
            <person name="Ohm R.A."/>
            <person name="Otillar R.P."/>
            <person name="Pangilinan J."/>
            <person name="Peng Y."/>
            <person name="Rokas A."/>
            <person name="Rosa C.A."/>
            <person name="Scheuner C."/>
            <person name="Sibirny A.A."/>
            <person name="Slot J.C."/>
            <person name="Stielow J.B."/>
            <person name="Sun H."/>
            <person name="Kurtzman C.P."/>
            <person name="Blackwell M."/>
            <person name="Grigoriev I.V."/>
            <person name="Jeffries T.W."/>
        </authorList>
    </citation>
    <scope>NUCLEOTIDE SEQUENCE [LARGE SCALE GENOMIC DNA]</scope>
    <source>
        <strain evidence="3">DSM 1968</strain>
    </source>
</reference>
<evidence type="ECO:0000313" key="2">
    <source>
        <dbReference type="EMBL" id="ODV60466.1"/>
    </source>
</evidence>
<organism evidence="2 3">
    <name type="scientific">Ascoidea rubescens DSM 1968</name>
    <dbReference type="NCBI Taxonomy" id="1344418"/>
    <lineage>
        <taxon>Eukaryota</taxon>
        <taxon>Fungi</taxon>
        <taxon>Dikarya</taxon>
        <taxon>Ascomycota</taxon>
        <taxon>Saccharomycotina</taxon>
        <taxon>Saccharomycetes</taxon>
        <taxon>Ascoideaceae</taxon>
        <taxon>Ascoidea</taxon>
    </lineage>
</organism>
<evidence type="ECO:0000259" key="1">
    <source>
        <dbReference type="Pfam" id="PF09994"/>
    </source>
</evidence>
<dbReference type="SUPFAM" id="SSF53474">
    <property type="entry name" value="alpha/beta-Hydrolases"/>
    <property type="match status" value="1"/>
</dbReference>
<dbReference type="OrthoDB" id="3162439at2759"/>
<dbReference type="InterPro" id="IPR029058">
    <property type="entry name" value="AB_hydrolase_fold"/>
</dbReference>
<dbReference type="InterPro" id="IPR018712">
    <property type="entry name" value="Tle1-like_cat"/>
</dbReference>